<keyword evidence="2" id="KW-0503">Monooxygenase</keyword>
<dbReference type="Gene3D" id="3.50.50.60">
    <property type="entry name" value="FAD/NAD(P)-binding domain"/>
    <property type="match status" value="1"/>
</dbReference>
<dbReference type="SUPFAM" id="SSF54373">
    <property type="entry name" value="FAD-linked reductases, C-terminal domain"/>
    <property type="match status" value="1"/>
</dbReference>
<dbReference type="GO" id="GO:0071949">
    <property type="term" value="F:FAD binding"/>
    <property type="evidence" value="ECO:0007669"/>
    <property type="project" value="InterPro"/>
</dbReference>
<dbReference type="InterPro" id="IPR002938">
    <property type="entry name" value="FAD-bd"/>
</dbReference>
<name>A0A819IQ50_9BILA</name>
<dbReference type="EMBL" id="CAJNOG010002011">
    <property type="protein sequence ID" value="CAF1484709.1"/>
    <property type="molecule type" value="Genomic_DNA"/>
</dbReference>
<reference evidence="5" key="1">
    <citation type="submission" date="2021-02" db="EMBL/GenBank/DDBJ databases">
        <authorList>
            <person name="Nowell W R."/>
        </authorList>
    </citation>
    <scope>NUCLEOTIDE SEQUENCE</scope>
</reference>
<dbReference type="InterPro" id="IPR050493">
    <property type="entry name" value="FAD-dep_Monooxygenase_BioMet"/>
</dbReference>
<evidence type="ECO:0000313" key="5">
    <source>
        <dbReference type="EMBL" id="CAF3917085.1"/>
    </source>
</evidence>
<dbReference type="SUPFAM" id="SSF51905">
    <property type="entry name" value="FAD/NAD(P)-binding domain"/>
    <property type="match status" value="1"/>
</dbReference>
<evidence type="ECO:0000256" key="2">
    <source>
        <dbReference type="ARBA" id="ARBA00023033"/>
    </source>
</evidence>
<dbReference type="Gene3D" id="3.30.9.30">
    <property type="match status" value="1"/>
</dbReference>
<dbReference type="Proteomes" id="UP000663845">
    <property type="component" value="Unassembled WGS sequence"/>
</dbReference>
<keyword evidence="1" id="KW-0560">Oxidoreductase</keyword>
<accession>A0A819IQ50</accession>
<dbReference type="EMBL" id="CAJOAZ010002317">
    <property type="protein sequence ID" value="CAF3917085.1"/>
    <property type="molecule type" value="Genomic_DNA"/>
</dbReference>
<protein>
    <recommendedName>
        <fullName evidence="3">FAD-binding domain-containing protein</fullName>
    </recommendedName>
</protein>
<evidence type="ECO:0000256" key="1">
    <source>
        <dbReference type="ARBA" id="ARBA00023002"/>
    </source>
</evidence>
<gene>
    <name evidence="4" type="ORF">JYZ213_LOCUS42575</name>
    <name evidence="5" type="ORF">OXD698_LOCUS24806</name>
</gene>
<organism evidence="5 6">
    <name type="scientific">Adineta steineri</name>
    <dbReference type="NCBI Taxonomy" id="433720"/>
    <lineage>
        <taxon>Eukaryota</taxon>
        <taxon>Metazoa</taxon>
        <taxon>Spiralia</taxon>
        <taxon>Gnathifera</taxon>
        <taxon>Rotifera</taxon>
        <taxon>Eurotatoria</taxon>
        <taxon>Bdelloidea</taxon>
        <taxon>Adinetida</taxon>
        <taxon>Adinetidae</taxon>
        <taxon>Adineta</taxon>
    </lineage>
</organism>
<dbReference type="InterPro" id="IPR036188">
    <property type="entry name" value="FAD/NAD-bd_sf"/>
</dbReference>
<dbReference type="Pfam" id="PF01494">
    <property type="entry name" value="FAD_binding_3"/>
    <property type="match status" value="1"/>
</dbReference>
<evidence type="ECO:0000313" key="6">
    <source>
        <dbReference type="Proteomes" id="UP000663844"/>
    </source>
</evidence>
<proteinExistence type="predicted"/>
<sequence>MNSKSSGISGLVSALLLNRLNIKIRIYEQTENIQSIGFGLNLLPYCVKTLYELGLENELNEISIKTGKVLFYSRYGQLIFEDLRGLDGDYRCPMCSIHRGYLHQLLFRHVRQKLGHSSIKLSQKLINFTNKSDYIQMGFLNTTTGEIKSDVTKLLIGADGINSTVRKILYPNDGPPICQGLHTWRGLTSVDKLYLDGRTMICMENPDTAYFVMYPLNNNLINPACVSRVKQEDTSFLAPDKSEWTNIGHWKDSLPLIKDMKLDFIDIEQIIKSSTVINQFPITDRNIISQWTFNGVTLIGDAAHPMHIRCSSIISFFHSLWY</sequence>
<dbReference type="GO" id="GO:0004497">
    <property type="term" value="F:monooxygenase activity"/>
    <property type="evidence" value="ECO:0007669"/>
    <property type="project" value="UniProtKB-KW"/>
</dbReference>
<evidence type="ECO:0000313" key="4">
    <source>
        <dbReference type="EMBL" id="CAF1484709.1"/>
    </source>
</evidence>
<feature type="domain" description="FAD-binding" evidence="3">
    <location>
        <begin position="6"/>
        <end position="306"/>
    </location>
</feature>
<dbReference type="PANTHER" id="PTHR13789:SF268">
    <property type="entry name" value="5-METHYLPHENAZINE-1-CARBOXYLATE 1-MONOOXYGENASE"/>
    <property type="match status" value="1"/>
</dbReference>
<evidence type="ECO:0000259" key="3">
    <source>
        <dbReference type="Pfam" id="PF01494"/>
    </source>
</evidence>
<comment type="caution">
    <text evidence="5">The sequence shown here is derived from an EMBL/GenBank/DDBJ whole genome shotgun (WGS) entry which is preliminary data.</text>
</comment>
<dbReference type="PANTHER" id="PTHR13789">
    <property type="entry name" value="MONOOXYGENASE"/>
    <property type="match status" value="1"/>
</dbReference>
<dbReference type="Proteomes" id="UP000663844">
    <property type="component" value="Unassembled WGS sequence"/>
</dbReference>
<dbReference type="AlphaFoldDB" id="A0A819IQ50"/>